<sequence length="233" mass="26155">MGAAALAWCDRVSPATAADFAMLEDALARHRPTPVPDRHALVAGVPTGFKTSYAYRLLHSSGCGPPLHDLNWDTFVPVRVKVFIWFLRHRRTRTRARLCRLGILQSSDCPFCPGVAEDVDHLFVNCPRLLRIWRCASADPRAGSHRTVEDLVDAFSDAHLGWPLTLCMTTTTLLLWITWKTRNRMVFDGANITTAEFFTSVRDHLTLWLVRAPHRIDCAPLVAWCASLSPLTP</sequence>
<dbReference type="InterPro" id="IPR026960">
    <property type="entry name" value="RVT-Znf"/>
</dbReference>
<dbReference type="EMBL" id="JAUUTY010000004">
    <property type="protein sequence ID" value="KAK1649673.1"/>
    <property type="molecule type" value="Genomic_DNA"/>
</dbReference>
<keyword evidence="3" id="KW-1185">Reference proteome</keyword>
<name>A0AAD8SDK1_LOLMU</name>
<comment type="caution">
    <text evidence="2">The sequence shown here is derived from an EMBL/GenBank/DDBJ whole genome shotgun (WGS) entry which is preliminary data.</text>
</comment>
<feature type="domain" description="Reverse transcriptase zinc-binding" evidence="1">
    <location>
        <begin position="49"/>
        <end position="133"/>
    </location>
</feature>
<dbReference type="AlphaFoldDB" id="A0AAD8SDK1"/>
<evidence type="ECO:0000313" key="2">
    <source>
        <dbReference type="EMBL" id="KAK1649673.1"/>
    </source>
</evidence>
<protein>
    <recommendedName>
        <fullName evidence="1">Reverse transcriptase zinc-binding domain-containing protein</fullName>
    </recommendedName>
</protein>
<gene>
    <name evidence="2" type="ORF">QYE76_067478</name>
</gene>
<organism evidence="2 3">
    <name type="scientific">Lolium multiflorum</name>
    <name type="common">Italian ryegrass</name>
    <name type="synonym">Lolium perenne subsp. multiflorum</name>
    <dbReference type="NCBI Taxonomy" id="4521"/>
    <lineage>
        <taxon>Eukaryota</taxon>
        <taxon>Viridiplantae</taxon>
        <taxon>Streptophyta</taxon>
        <taxon>Embryophyta</taxon>
        <taxon>Tracheophyta</taxon>
        <taxon>Spermatophyta</taxon>
        <taxon>Magnoliopsida</taxon>
        <taxon>Liliopsida</taxon>
        <taxon>Poales</taxon>
        <taxon>Poaceae</taxon>
        <taxon>BOP clade</taxon>
        <taxon>Pooideae</taxon>
        <taxon>Poodae</taxon>
        <taxon>Poeae</taxon>
        <taxon>Poeae Chloroplast Group 2 (Poeae type)</taxon>
        <taxon>Loliodinae</taxon>
        <taxon>Loliinae</taxon>
        <taxon>Lolium</taxon>
    </lineage>
</organism>
<evidence type="ECO:0000259" key="1">
    <source>
        <dbReference type="Pfam" id="PF13966"/>
    </source>
</evidence>
<evidence type="ECO:0000313" key="3">
    <source>
        <dbReference type="Proteomes" id="UP001231189"/>
    </source>
</evidence>
<accession>A0AAD8SDK1</accession>
<dbReference type="Pfam" id="PF13966">
    <property type="entry name" value="zf-RVT"/>
    <property type="match status" value="1"/>
</dbReference>
<proteinExistence type="predicted"/>
<reference evidence="2" key="1">
    <citation type="submission" date="2023-07" db="EMBL/GenBank/DDBJ databases">
        <title>A chromosome-level genome assembly of Lolium multiflorum.</title>
        <authorList>
            <person name="Chen Y."/>
            <person name="Copetti D."/>
            <person name="Kolliker R."/>
            <person name="Studer B."/>
        </authorList>
    </citation>
    <scope>NUCLEOTIDE SEQUENCE</scope>
    <source>
        <strain evidence="2">02402/16</strain>
        <tissue evidence="2">Leaf</tissue>
    </source>
</reference>
<dbReference type="Proteomes" id="UP001231189">
    <property type="component" value="Unassembled WGS sequence"/>
</dbReference>